<dbReference type="InterPro" id="IPR016181">
    <property type="entry name" value="Acyl_CoA_acyltransferase"/>
</dbReference>
<proteinExistence type="predicted"/>
<gene>
    <name evidence="2" type="ORF">IAA64_11205</name>
</gene>
<dbReference type="EMBL" id="DVOT01000205">
    <property type="protein sequence ID" value="HIV28532.1"/>
    <property type="molecule type" value="Genomic_DNA"/>
</dbReference>
<dbReference type="AlphaFoldDB" id="A0A9D1P9I9"/>
<dbReference type="Gene3D" id="3.40.630.30">
    <property type="match status" value="1"/>
</dbReference>
<reference evidence="2" key="2">
    <citation type="journal article" date="2021" name="PeerJ">
        <title>Extensive microbial diversity within the chicken gut microbiome revealed by metagenomics and culture.</title>
        <authorList>
            <person name="Gilroy R."/>
            <person name="Ravi A."/>
            <person name="Getino M."/>
            <person name="Pursley I."/>
            <person name="Horton D.L."/>
            <person name="Alikhan N.F."/>
            <person name="Baker D."/>
            <person name="Gharbi K."/>
            <person name="Hall N."/>
            <person name="Watson M."/>
            <person name="Adriaenssens E.M."/>
            <person name="Foster-Nyarko E."/>
            <person name="Jarju S."/>
            <person name="Secka A."/>
            <person name="Antonio M."/>
            <person name="Oren A."/>
            <person name="Chaudhuri R.R."/>
            <person name="La Ragione R."/>
            <person name="Hildebrand F."/>
            <person name="Pallen M.J."/>
        </authorList>
    </citation>
    <scope>NUCLEOTIDE SEQUENCE</scope>
    <source>
        <strain evidence="2">CHK183-6373</strain>
    </source>
</reference>
<evidence type="ECO:0000259" key="1">
    <source>
        <dbReference type="PROSITE" id="PS51186"/>
    </source>
</evidence>
<name>A0A9D1P9I9_9FIRM</name>
<protein>
    <submittedName>
        <fullName evidence="2">GNAT family N-acetyltransferase</fullName>
    </submittedName>
</protein>
<dbReference type="Pfam" id="PF00583">
    <property type="entry name" value="Acetyltransf_1"/>
    <property type="match status" value="1"/>
</dbReference>
<evidence type="ECO:0000313" key="3">
    <source>
        <dbReference type="Proteomes" id="UP000886884"/>
    </source>
</evidence>
<dbReference type="PROSITE" id="PS51186">
    <property type="entry name" value="GNAT"/>
    <property type="match status" value="1"/>
</dbReference>
<dbReference type="GO" id="GO:0016747">
    <property type="term" value="F:acyltransferase activity, transferring groups other than amino-acyl groups"/>
    <property type="evidence" value="ECO:0007669"/>
    <property type="project" value="InterPro"/>
</dbReference>
<evidence type="ECO:0000313" key="2">
    <source>
        <dbReference type="EMBL" id="HIV28532.1"/>
    </source>
</evidence>
<dbReference type="CDD" id="cd04301">
    <property type="entry name" value="NAT_SF"/>
    <property type="match status" value="1"/>
</dbReference>
<dbReference type="Proteomes" id="UP000886884">
    <property type="component" value="Unassembled WGS sequence"/>
</dbReference>
<accession>A0A9D1P9I9</accession>
<reference evidence="2" key="1">
    <citation type="submission" date="2020-10" db="EMBL/GenBank/DDBJ databases">
        <authorList>
            <person name="Gilroy R."/>
        </authorList>
    </citation>
    <scope>NUCLEOTIDE SEQUENCE</scope>
    <source>
        <strain evidence="2">CHK183-6373</strain>
    </source>
</reference>
<dbReference type="SUPFAM" id="SSF55729">
    <property type="entry name" value="Acyl-CoA N-acyltransferases (Nat)"/>
    <property type="match status" value="1"/>
</dbReference>
<comment type="caution">
    <text evidence="2">The sequence shown here is derived from an EMBL/GenBank/DDBJ whole genome shotgun (WGS) entry which is preliminary data.</text>
</comment>
<dbReference type="InterPro" id="IPR000182">
    <property type="entry name" value="GNAT_dom"/>
</dbReference>
<feature type="domain" description="N-acetyltransferase" evidence="1">
    <location>
        <begin position="3"/>
        <end position="154"/>
    </location>
</feature>
<sequence>MPVTYEKVADHNRERVTAFIQQHWYTTTMVVRGKAVDMTKMEGYLCQENHAILGLVTFLARGAALEIVSLNSMVGNRGIGGKLVSLVVEEARARGCHKVVLVATNDNINAIRFYQKQGFDMARLHRNALDLSRKLKPEIPLIGENGIPMRHEIEFEKVLD</sequence>
<organism evidence="2 3">
    <name type="scientific">Candidatus Ornithocaccomicrobium faecavium</name>
    <dbReference type="NCBI Taxonomy" id="2840890"/>
    <lineage>
        <taxon>Bacteria</taxon>
        <taxon>Bacillati</taxon>
        <taxon>Bacillota</taxon>
        <taxon>Clostridia</taxon>
        <taxon>Candidatus Ornithocaccomicrobium</taxon>
    </lineage>
</organism>